<dbReference type="InterPro" id="IPR025404">
    <property type="entry name" value="DUF4130"/>
</dbReference>
<evidence type="ECO:0000259" key="1">
    <source>
        <dbReference type="Pfam" id="PF13566"/>
    </source>
</evidence>
<proteinExistence type="predicted"/>
<name>A0AA41Y811_9BACT</name>
<dbReference type="AlphaFoldDB" id="A0AA41Y811"/>
<dbReference type="NCBIfam" id="TIGR03915">
    <property type="entry name" value="SAM_7_link_chp"/>
    <property type="match status" value="1"/>
</dbReference>
<organism evidence="2 3">
    <name type="scientific">Gaoshiqia sediminis</name>
    <dbReference type="NCBI Taxonomy" id="2986998"/>
    <lineage>
        <taxon>Bacteria</taxon>
        <taxon>Pseudomonadati</taxon>
        <taxon>Bacteroidota</taxon>
        <taxon>Bacteroidia</taxon>
        <taxon>Marinilabiliales</taxon>
        <taxon>Prolixibacteraceae</taxon>
        <taxon>Gaoshiqia</taxon>
    </lineage>
</organism>
<gene>
    <name evidence="2" type="ORF">N2K84_12495</name>
</gene>
<protein>
    <submittedName>
        <fullName evidence="2">TIGR03915 family putative DNA repair protein</fullName>
    </submittedName>
</protein>
<feature type="domain" description="DUF4130" evidence="1">
    <location>
        <begin position="84"/>
        <end position="252"/>
    </location>
</feature>
<accession>A0AA41Y811</accession>
<comment type="caution">
    <text evidence="2">The sequence shown here is derived from an EMBL/GenBank/DDBJ whole genome shotgun (WGS) entry which is preliminary data.</text>
</comment>
<dbReference type="Pfam" id="PF13566">
    <property type="entry name" value="DUF4130"/>
    <property type="match status" value="1"/>
</dbReference>
<dbReference type="Proteomes" id="UP001163821">
    <property type="component" value="Unassembled WGS sequence"/>
</dbReference>
<dbReference type="InterPro" id="IPR023875">
    <property type="entry name" value="DNA_repair_put"/>
</dbReference>
<dbReference type="RefSeq" id="WP_282592156.1">
    <property type="nucleotide sequence ID" value="NZ_JAPAAF010000018.1"/>
</dbReference>
<evidence type="ECO:0000313" key="2">
    <source>
        <dbReference type="EMBL" id="MCW0483555.1"/>
    </source>
</evidence>
<sequence>MAFLLYDGTFEGFLTVVFECYAQKLAPVDLCKETAFQKNLFIKKLSIHTDEQKAGRVWRSLQAKLHRQNKNLPLLVFLSESTGIEMKLYRFIRRVFDSGRSIETDFGDQDVLELKKIERQVLRETMRILQFVRFQQSRDGLFFAPVEPEFDVLPFTINHFRERFADQLWLIYDIKRDYGIFYDLKETREVVLSEKTFSQTDGKVSANLLEETEETYQTLWKAYFDHINIPERENEKLQLQHMPRRYWKFLPEKSPIK</sequence>
<evidence type="ECO:0000313" key="3">
    <source>
        <dbReference type="Proteomes" id="UP001163821"/>
    </source>
</evidence>
<dbReference type="EMBL" id="JAPAAF010000018">
    <property type="protein sequence ID" value="MCW0483555.1"/>
    <property type="molecule type" value="Genomic_DNA"/>
</dbReference>
<keyword evidence="3" id="KW-1185">Reference proteome</keyword>
<reference evidence="2" key="1">
    <citation type="submission" date="2022-10" db="EMBL/GenBank/DDBJ databases">
        <title>Gaoshiqiia sediminis gen. nov., sp. nov., isolated from coastal sediment.</title>
        <authorList>
            <person name="Yu W.X."/>
            <person name="Mu D.S."/>
            <person name="Du J.Z."/>
            <person name="Liang Y.Q."/>
        </authorList>
    </citation>
    <scope>NUCLEOTIDE SEQUENCE</scope>
    <source>
        <strain evidence="2">A06</strain>
    </source>
</reference>